<accession>A0A1X7RJS8</accession>
<evidence type="ECO:0000313" key="1">
    <source>
        <dbReference type="EMBL" id="SMQ47662.1"/>
    </source>
</evidence>
<organism evidence="1 2">
    <name type="scientific">Zymoseptoria tritici (strain ST99CH_3D7)</name>
    <dbReference type="NCBI Taxonomy" id="1276538"/>
    <lineage>
        <taxon>Eukaryota</taxon>
        <taxon>Fungi</taxon>
        <taxon>Dikarya</taxon>
        <taxon>Ascomycota</taxon>
        <taxon>Pezizomycotina</taxon>
        <taxon>Dothideomycetes</taxon>
        <taxon>Dothideomycetidae</taxon>
        <taxon>Mycosphaerellales</taxon>
        <taxon>Mycosphaerellaceae</taxon>
        <taxon>Zymoseptoria</taxon>
    </lineage>
</organism>
<dbReference type="Proteomes" id="UP000215127">
    <property type="component" value="Chromosome 2"/>
</dbReference>
<keyword evidence="2" id="KW-1185">Reference proteome</keyword>
<sequence length="78" mass="8310">MILALASSAHAFFNCVGKDDPAVQDIPEPRDNSGYCVGNGADAGARRLPCSGDTSCTYDKTYKHPGCRPQWTLGFALC</sequence>
<evidence type="ECO:0000313" key="2">
    <source>
        <dbReference type="Proteomes" id="UP000215127"/>
    </source>
</evidence>
<dbReference type="AlphaFoldDB" id="A0A1X7RJS8"/>
<proteinExistence type="predicted"/>
<reference evidence="1 2" key="1">
    <citation type="submission" date="2016-06" db="EMBL/GenBank/DDBJ databases">
        <authorList>
            <person name="Kjaerup R.B."/>
            <person name="Dalgaard T.S."/>
            <person name="Juul-Madsen H.R."/>
        </authorList>
    </citation>
    <scope>NUCLEOTIDE SEQUENCE [LARGE SCALE GENOMIC DNA]</scope>
</reference>
<protein>
    <submittedName>
        <fullName evidence="1">Uncharacterized protein</fullName>
    </submittedName>
</protein>
<dbReference type="EMBL" id="LT853693">
    <property type="protein sequence ID" value="SMQ47662.1"/>
    <property type="molecule type" value="Genomic_DNA"/>
</dbReference>
<gene>
    <name evidence="1" type="ORF">ZT3D7_G2810</name>
</gene>
<name>A0A1X7RJS8_ZYMT9</name>